<organism evidence="5 6">
    <name type="scientific">Candidatus Shapirobacteria bacterium CG06_land_8_20_14_3_00_40_12</name>
    <dbReference type="NCBI Taxonomy" id="1974881"/>
    <lineage>
        <taxon>Bacteria</taxon>
        <taxon>Candidatus Shapironibacteriota</taxon>
    </lineage>
</organism>
<evidence type="ECO:0000313" key="5">
    <source>
        <dbReference type="EMBL" id="PIU73292.1"/>
    </source>
</evidence>
<dbReference type="GO" id="GO:0016020">
    <property type="term" value="C:membrane"/>
    <property type="evidence" value="ECO:0007669"/>
    <property type="project" value="GOC"/>
</dbReference>
<comment type="caution">
    <text evidence="5">The sequence shown here is derived from an EMBL/GenBank/DDBJ whole genome shotgun (WGS) entry which is preliminary data.</text>
</comment>
<comment type="similarity">
    <text evidence="1">Belongs to the glycosyltransferase 28 family.</text>
</comment>
<keyword evidence="2" id="KW-0328">Glycosyltransferase</keyword>
<dbReference type="Pfam" id="PF06925">
    <property type="entry name" value="MGDG_synth"/>
    <property type="match status" value="1"/>
</dbReference>
<dbReference type="AlphaFoldDB" id="A0A2M7ARP9"/>
<feature type="domain" description="Diacylglycerol glucosyltransferase N-terminal" evidence="4">
    <location>
        <begin position="46"/>
        <end position="176"/>
    </location>
</feature>
<evidence type="ECO:0000256" key="1">
    <source>
        <dbReference type="ARBA" id="ARBA00006962"/>
    </source>
</evidence>
<feature type="non-terminal residue" evidence="5">
    <location>
        <position position="281"/>
    </location>
</feature>
<protein>
    <recommendedName>
        <fullName evidence="4">Diacylglycerol glucosyltransferase N-terminal domain-containing protein</fullName>
    </recommendedName>
</protein>
<gene>
    <name evidence="5" type="ORF">COS78_03100</name>
</gene>
<reference evidence="6" key="1">
    <citation type="submission" date="2017-09" db="EMBL/GenBank/DDBJ databases">
        <title>Depth-based differentiation of microbial function through sediment-hosted aquifers and enrichment of novel symbionts in the deep terrestrial subsurface.</title>
        <authorList>
            <person name="Probst A.J."/>
            <person name="Ladd B."/>
            <person name="Jarett J.K."/>
            <person name="Geller-Mcgrath D.E."/>
            <person name="Sieber C.M.K."/>
            <person name="Emerson J.B."/>
            <person name="Anantharaman K."/>
            <person name="Thomas B.C."/>
            <person name="Malmstrom R."/>
            <person name="Stieglmeier M."/>
            <person name="Klingl A."/>
            <person name="Woyke T."/>
            <person name="Ryan C.M."/>
            <person name="Banfield J.F."/>
        </authorList>
    </citation>
    <scope>NUCLEOTIDE SEQUENCE [LARGE SCALE GENOMIC DNA]</scope>
</reference>
<dbReference type="PANTHER" id="PTHR43025:SF3">
    <property type="entry name" value="MONOGALACTOSYLDIACYLGLYCEROL SYNTHASE 1, CHLOROPLASTIC"/>
    <property type="match status" value="1"/>
</dbReference>
<dbReference type="Proteomes" id="UP000231407">
    <property type="component" value="Unassembled WGS sequence"/>
</dbReference>
<evidence type="ECO:0000256" key="2">
    <source>
        <dbReference type="ARBA" id="ARBA00022676"/>
    </source>
</evidence>
<proteinExistence type="inferred from homology"/>
<dbReference type="GO" id="GO:0009247">
    <property type="term" value="P:glycolipid biosynthetic process"/>
    <property type="evidence" value="ECO:0007669"/>
    <property type="project" value="InterPro"/>
</dbReference>
<evidence type="ECO:0000259" key="4">
    <source>
        <dbReference type="Pfam" id="PF06925"/>
    </source>
</evidence>
<dbReference type="GO" id="GO:0016758">
    <property type="term" value="F:hexosyltransferase activity"/>
    <property type="evidence" value="ECO:0007669"/>
    <property type="project" value="InterPro"/>
</dbReference>
<dbReference type="Gene3D" id="3.40.50.2000">
    <property type="entry name" value="Glycogen Phosphorylase B"/>
    <property type="match status" value="1"/>
</dbReference>
<keyword evidence="3" id="KW-0808">Transferase</keyword>
<evidence type="ECO:0000313" key="6">
    <source>
        <dbReference type="Proteomes" id="UP000231407"/>
    </source>
</evidence>
<dbReference type="EMBL" id="PEWA01000042">
    <property type="protein sequence ID" value="PIU73292.1"/>
    <property type="molecule type" value="Genomic_DNA"/>
</dbReference>
<name>A0A2M7ARP9_9BACT</name>
<dbReference type="SUPFAM" id="SSF53756">
    <property type="entry name" value="UDP-Glycosyltransferase/glycogen phosphorylase"/>
    <property type="match status" value="1"/>
</dbReference>
<sequence length="281" mass="32280">MVRKKILVITDHMPWGHRSIARAIYGFLKTKEKEGGISVEYAEVRAETGIGNDIYTFSYRYFPLSNRLTRWISISKRARTLIESLSVVNIPELKRLVDRVKPDLIISCYWFHSHSLVKLREKENKKFVLWSVVADPWTINPATFVPEADLNLVYDEVGVKMSPKYGVNPERIMATGWWVRGEMYLSIDRKRARAKLGIFDNRPVVFVGGGSLGTNSLAQLLPVLMMIKKKCAFIFNTGIDKLLHSMVDEYVKLLRRMKRGEDIIVKNLGWIDNMAEVLTAS</sequence>
<dbReference type="InterPro" id="IPR009695">
    <property type="entry name" value="Diacylglyc_glucosyltr_N"/>
</dbReference>
<accession>A0A2M7ARP9</accession>
<dbReference type="InterPro" id="IPR050519">
    <property type="entry name" value="Glycosyltransf_28_UgtP"/>
</dbReference>
<evidence type="ECO:0000256" key="3">
    <source>
        <dbReference type="ARBA" id="ARBA00022679"/>
    </source>
</evidence>
<dbReference type="PANTHER" id="PTHR43025">
    <property type="entry name" value="MONOGALACTOSYLDIACYLGLYCEROL SYNTHASE"/>
    <property type="match status" value="1"/>
</dbReference>